<comment type="caution">
    <text evidence="2">The sequence shown here is derived from an EMBL/GenBank/DDBJ whole genome shotgun (WGS) entry which is preliminary data.</text>
</comment>
<dbReference type="EMBL" id="MZGV01000082">
    <property type="protein sequence ID" value="OPJ57508.1"/>
    <property type="molecule type" value="Genomic_DNA"/>
</dbReference>
<dbReference type="GO" id="GO:0006508">
    <property type="term" value="P:proteolysis"/>
    <property type="evidence" value="ECO:0007669"/>
    <property type="project" value="UniProtKB-KW"/>
</dbReference>
<dbReference type="InterPro" id="IPR051454">
    <property type="entry name" value="RNA/ubiquinone_mod_enzymes"/>
</dbReference>
<dbReference type="PROSITE" id="PS01276">
    <property type="entry name" value="PEPTIDASE_U32"/>
    <property type="match status" value="1"/>
</dbReference>
<dbReference type="EC" id="3.4.-.-" evidence="2"/>
<protein>
    <submittedName>
        <fullName evidence="2">Putative protease YdcP</fullName>
        <ecNumber evidence="2">3.4.-.-</ecNumber>
    </submittedName>
</protein>
<dbReference type="InterPro" id="IPR001539">
    <property type="entry name" value="Peptidase_U32"/>
</dbReference>
<dbReference type="GO" id="GO:0008233">
    <property type="term" value="F:peptidase activity"/>
    <property type="evidence" value="ECO:0007669"/>
    <property type="project" value="UniProtKB-KW"/>
</dbReference>
<dbReference type="InterPro" id="IPR020988">
    <property type="entry name" value="Pept_U32_collagenase"/>
</dbReference>
<proteinExistence type="predicted"/>
<keyword evidence="2" id="KW-0645">Protease</keyword>
<dbReference type="Pfam" id="PF01136">
    <property type="entry name" value="Peptidase_U32"/>
    <property type="match status" value="2"/>
</dbReference>
<sequence length="790" mass="89340">MNIDNKVELLAPCGDMESLYAAICNGADAVYLGGNKFSARAYAENFNLDNIKEAVNYCHIYGKKLYVTFNTLIKEKEFSEAMDYVSGLYDAGVDALIVQDIGIAAAIHKDFKNFELHASTQMSIHNQSGCEMLMAAGFKRIVLARELAIEEIKKLSAVVDTEIFIHGALCVCYSGQCLMSSMIGGRSGNRGRCAQSCRMPYTLINSDNGENRRGYLLSTKDIATLDNIDKVVESGTKSLKIEGRMKRPEYVAGIVRSYRKALDSYYSGNWPCNLDKEKKILFQLFNREGFSSGYIFGNHGKEMMAYENPKNSGIKIGKVDSNGDIRLEDNIAVKDGFSIGENGAFINKIIYKGNEVQHAGKNQTVKLYPNFNKKGADVYKTSDNQLNEELRETFKDKYSKKIKLDVQIQFSVGSKLALYTVYNGIKYEYKGEIVEKAIHKPVTQQFIIEKIQKTGNTPFEIENIDFLSYDEGFMAAAAINDSRRMLLEQVKNGILSSYSRKVDEYKSKVNSAVLEGEKPVVCHMPQYMFTVVGKDQLKALEELNIETVALDLYKRKLYDINLQEVSIPNIYIKLPPIIRNEFSTIIAFIEKNAHNIKGIITSNYGILQYFKNKLCCIGDYKLNIFNSEAQEFIRDYCGAAALSVELNRSDIKQIIEKNRNNKFNNMVLIYGKIELMVSEYCAVGSVLGGNTIKKSCNEKCMGGNYVLKDRMDKEFVLKQDIFCRSYIYNSVPINLTENISELGKLGIRGFRVDFIDEDYNRTYDIAKSIIEKKAIEDGEFTRGHYKRGVE</sequence>
<evidence type="ECO:0000259" key="1">
    <source>
        <dbReference type="Pfam" id="PF12392"/>
    </source>
</evidence>
<accession>A0A1V4IBX9</accession>
<name>A0A1V4IBX9_9CLOT</name>
<dbReference type="Pfam" id="PF12392">
    <property type="entry name" value="DUF3656"/>
    <property type="match status" value="1"/>
</dbReference>
<dbReference type="Proteomes" id="UP000190080">
    <property type="component" value="Unassembled WGS sequence"/>
</dbReference>
<gene>
    <name evidence="2" type="primary">ydcP</name>
    <name evidence="2" type="ORF">CLORY_40780</name>
</gene>
<evidence type="ECO:0000313" key="2">
    <source>
        <dbReference type="EMBL" id="OPJ57508.1"/>
    </source>
</evidence>
<keyword evidence="2" id="KW-0378">Hydrolase</keyword>
<dbReference type="PANTHER" id="PTHR30217:SF10">
    <property type="entry name" value="23S RRNA 5-HYDROXYCYTIDINE C2501 SYNTHASE"/>
    <property type="match status" value="1"/>
</dbReference>
<dbReference type="PANTHER" id="PTHR30217">
    <property type="entry name" value="PEPTIDASE U32 FAMILY"/>
    <property type="match status" value="1"/>
</dbReference>
<organism evidence="2 3">
    <name type="scientific">Clostridium oryzae</name>
    <dbReference type="NCBI Taxonomy" id="1450648"/>
    <lineage>
        <taxon>Bacteria</taxon>
        <taxon>Bacillati</taxon>
        <taxon>Bacillota</taxon>
        <taxon>Clostridia</taxon>
        <taxon>Eubacteriales</taxon>
        <taxon>Clostridiaceae</taxon>
        <taxon>Clostridium</taxon>
    </lineage>
</organism>
<dbReference type="STRING" id="1450648.CLORY_40780"/>
<feature type="domain" description="Peptidase U32 collagenase" evidence="1">
    <location>
        <begin position="378"/>
        <end position="492"/>
    </location>
</feature>
<evidence type="ECO:0000313" key="3">
    <source>
        <dbReference type="Proteomes" id="UP000190080"/>
    </source>
</evidence>
<keyword evidence="3" id="KW-1185">Reference proteome</keyword>
<dbReference type="AlphaFoldDB" id="A0A1V4IBX9"/>
<reference evidence="2 3" key="1">
    <citation type="submission" date="2017-03" db="EMBL/GenBank/DDBJ databases">
        <title>Genome sequence of Clostridium oryzae DSM 28571.</title>
        <authorList>
            <person name="Poehlein A."/>
            <person name="Daniel R."/>
        </authorList>
    </citation>
    <scope>NUCLEOTIDE SEQUENCE [LARGE SCALE GENOMIC DNA]</scope>
    <source>
        <strain evidence="2 3">DSM 28571</strain>
    </source>
</reference>